<dbReference type="eggNOG" id="COG0300">
    <property type="taxonomic scope" value="Bacteria"/>
</dbReference>
<dbReference type="HOGENOM" id="CLU_010194_2_1_9"/>
<dbReference type="Pfam" id="PF00106">
    <property type="entry name" value="adh_short"/>
    <property type="match status" value="1"/>
</dbReference>
<dbReference type="GO" id="GO:0016020">
    <property type="term" value="C:membrane"/>
    <property type="evidence" value="ECO:0007669"/>
    <property type="project" value="TreeGrafter"/>
</dbReference>
<dbReference type="InterPro" id="IPR020904">
    <property type="entry name" value="Sc_DH/Rdtase_CS"/>
</dbReference>
<sequence>MKKMELKDKVVLVTGGSAGLGAEICYAAAAKGAIVVTCARRINLIGKVKERCEELSGKPAYAFQLDVADPESVAACLEKVATEVGPVDILVNNAGFGIFENFADFNPKDITRMFEVNVLGMMVLTQQVVIQMLEDKRCGHVINIASMAGKMATPKSTVYSATKFAVLGFSNALRLELKPANIHVTTVNPGPIQTEFFDKADPSGQYLASLGNHVLDPQKLAARIVRSMEHPVREINRPGYMEVAARFYTLFPAIGDFLAGGIFNKK</sequence>
<dbReference type="InterPro" id="IPR002347">
    <property type="entry name" value="SDR_fam"/>
</dbReference>
<dbReference type="Gene3D" id="3.40.50.720">
    <property type="entry name" value="NAD(P)-binding Rossmann-like Domain"/>
    <property type="match status" value="1"/>
</dbReference>
<proteinExistence type="inferred from homology"/>
<dbReference type="SUPFAM" id="SSF51735">
    <property type="entry name" value="NAD(P)-binding Rossmann-fold domains"/>
    <property type="match status" value="1"/>
</dbReference>
<dbReference type="FunFam" id="3.40.50.720:FF:000047">
    <property type="entry name" value="NADP-dependent L-serine/L-allo-threonine dehydrogenase"/>
    <property type="match status" value="1"/>
</dbReference>
<organism evidence="4 5">
    <name type="scientific">Enterococcus asini ATCC 700915</name>
    <dbReference type="NCBI Taxonomy" id="1158606"/>
    <lineage>
        <taxon>Bacteria</taxon>
        <taxon>Bacillati</taxon>
        <taxon>Bacillota</taxon>
        <taxon>Bacilli</taxon>
        <taxon>Lactobacillales</taxon>
        <taxon>Enterococcaceae</taxon>
        <taxon>Enterococcus</taxon>
    </lineage>
</organism>
<comment type="caution">
    <text evidence="4">The sequence shown here is derived from an EMBL/GenBank/DDBJ whole genome shotgun (WGS) entry which is preliminary data.</text>
</comment>
<name>R2PYG8_9ENTE</name>
<evidence type="ECO:0000256" key="1">
    <source>
        <dbReference type="ARBA" id="ARBA00006484"/>
    </source>
</evidence>
<dbReference type="EMBL" id="AJAP01000010">
    <property type="protein sequence ID" value="EOH88223.1"/>
    <property type="molecule type" value="Genomic_DNA"/>
</dbReference>
<evidence type="ECO:0000313" key="4">
    <source>
        <dbReference type="EMBL" id="EOH88223.1"/>
    </source>
</evidence>
<dbReference type="AlphaFoldDB" id="R2PYG8"/>
<dbReference type="PANTHER" id="PTHR44196">
    <property type="entry name" value="DEHYDROGENASE/REDUCTASE SDR FAMILY MEMBER 7B"/>
    <property type="match status" value="1"/>
</dbReference>
<reference evidence="4 5" key="1">
    <citation type="submission" date="2013-02" db="EMBL/GenBank/DDBJ databases">
        <title>The Genome Sequence of Enterococcus asini ATCC_700915.</title>
        <authorList>
            <consortium name="The Broad Institute Genome Sequencing Platform"/>
            <consortium name="The Broad Institute Genome Sequencing Center for Infectious Disease"/>
            <person name="Earl A.M."/>
            <person name="Gilmore M.S."/>
            <person name="Lebreton F."/>
            <person name="Walker B."/>
            <person name="Young S.K."/>
            <person name="Zeng Q."/>
            <person name="Gargeya S."/>
            <person name="Fitzgerald M."/>
            <person name="Haas B."/>
            <person name="Abouelleil A."/>
            <person name="Alvarado L."/>
            <person name="Arachchi H.M."/>
            <person name="Berlin A.M."/>
            <person name="Chapman S.B."/>
            <person name="Dewar J."/>
            <person name="Goldberg J."/>
            <person name="Griggs A."/>
            <person name="Gujja S."/>
            <person name="Hansen M."/>
            <person name="Howarth C."/>
            <person name="Imamovic A."/>
            <person name="Larimer J."/>
            <person name="McCowan C."/>
            <person name="Murphy C."/>
            <person name="Neiman D."/>
            <person name="Pearson M."/>
            <person name="Priest M."/>
            <person name="Roberts A."/>
            <person name="Saif S."/>
            <person name="Shea T."/>
            <person name="Sisk P."/>
            <person name="Sykes S."/>
            <person name="Wortman J."/>
            <person name="Nusbaum C."/>
            <person name="Birren B."/>
        </authorList>
    </citation>
    <scope>NUCLEOTIDE SEQUENCE [LARGE SCALE GENOMIC DNA]</scope>
    <source>
        <strain evidence="4 5">ATCC 700915</strain>
    </source>
</reference>
<dbReference type="Proteomes" id="UP000013777">
    <property type="component" value="Unassembled WGS sequence"/>
</dbReference>
<gene>
    <name evidence="4" type="ORF">UAS_00984</name>
</gene>
<dbReference type="PROSITE" id="PS00061">
    <property type="entry name" value="ADH_SHORT"/>
    <property type="match status" value="1"/>
</dbReference>
<dbReference type="PRINTS" id="PR00080">
    <property type="entry name" value="SDRFAMILY"/>
</dbReference>
<keyword evidence="5" id="KW-1185">Reference proteome</keyword>
<evidence type="ECO:0000313" key="5">
    <source>
        <dbReference type="Proteomes" id="UP000013777"/>
    </source>
</evidence>
<dbReference type="PANTHER" id="PTHR44196:SF1">
    <property type="entry name" value="DEHYDROGENASE_REDUCTASE SDR FAMILY MEMBER 7B"/>
    <property type="match status" value="1"/>
</dbReference>
<dbReference type="PATRIC" id="fig|1158606.3.peg.944"/>
<dbReference type="PRINTS" id="PR00081">
    <property type="entry name" value="GDHRDH"/>
</dbReference>
<keyword evidence="2" id="KW-0560">Oxidoreductase</keyword>
<evidence type="ECO:0000256" key="3">
    <source>
        <dbReference type="RuleBase" id="RU000363"/>
    </source>
</evidence>
<dbReference type="InterPro" id="IPR036291">
    <property type="entry name" value="NAD(P)-bd_dom_sf"/>
</dbReference>
<dbReference type="GO" id="GO:0016616">
    <property type="term" value="F:oxidoreductase activity, acting on the CH-OH group of donors, NAD or NADP as acceptor"/>
    <property type="evidence" value="ECO:0007669"/>
    <property type="project" value="UniProtKB-ARBA"/>
</dbReference>
<dbReference type="STRING" id="57732.RU94_GL000994"/>
<protein>
    <submittedName>
        <fullName evidence="4">Short chain dehydrogenase/reductase family oxidoreductase</fullName>
    </submittedName>
</protein>
<comment type="similarity">
    <text evidence="1 3">Belongs to the short-chain dehydrogenases/reductases (SDR) family.</text>
</comment>
<evidence type="ECO:0000256" key="2">
    <source>
        <dbReference type="ARBA" id="ARBA00023002"/>
    </source>
</evidence>
<accession>R2PYG8</accession>